<accession>A0A137NRQ1</accession>
<reference evidence="2 3" key="1">
    <citation type="journal article" date="2015" name="Genome Biol. Evol.">
        <title>Phylogenomic analyses indicate that early fungi evolved digesting cell walls of algal ancestors of land plants.</title>
        <authorList>
            <person name="Chang Y."/>
            <person name="Wang S."/>
            <person name="Sekimoto S."/>
            <person name="Aerts A.L."/>
            <person name="Choi C."/>
            <person name="Clum A."/>
            <person name="LaButti K.M."/>
            <person name="Lindquist E.A."/>
            <person name="Yee Ngan C."/>
            <person name="Ohm R.A."/>
            <person name="Salamov A.A."/>
            <person name="Grigoriev I.V."/>
            <person name="Spatafora J.W."/>
            <person name="Berbee M.L."/>
        </authorList>
    </citation>
    <scope>NUCLEOTIDE SEQUENCE [LARGE SCALE GENOMIC DNA]</scope>
    <source>
        <strain evidence="2 3">NRRL 28638</strain>
    </source>
</reference>
<gene>
    <name evidence="2" type="ORF">CONCODRAFT_12995</name>
</gene>
<evidence type="ECO:0000313" key="3">
    <source>
        <dbReference type="Proteomes" id="UP000070444"/>
    </source>
</evidence>
<keyword evidence="1" id="KW-0812">Transmembrane</keyword>
<keyword evidence="3" id="KW-1185">Reference proteome</keyword>
<dbReference type="EMBL" id="KQ964885">
    <property type="protein sequence ID" value="KXN65418.1"/>
    <property type="molecule type" value="Genomic_DNA"/>
</dbReference>
<evidence type="ECO:0008006" key="4">
    <source>
        <dbReference type="Google" id="ProtNLM"/>
    </source>
</evidence>
<protein>
    <recommendedName>
        <fullName evidence="4">Transmembrane protein</fullName>
    </recommendedName>
</protein>
<dbReference type="AlphaFoldDB" id="A0A137NRQ1"/>
<keyword evidence="1" id="KW-1133">Transmembrane helix</keyword>
<organism evidence="2 3">
    <name type="scientific">Conidiobolus coronatus (strain ATCC 28846 / CBS 209.66 / NRRL 28638)</name>
    <name type="common">Delacroixia coronata</name>
    <dbReference type="NCBI Taxonomy" id="796925"/>
    <lineage>
        <taxon>Eukaryota</taxon>
        <taxon>Fungi</taxon>
        <taxon>Fungi incertae sedis</taxon>
        <taxon>Zoopagomycota</taxon>
        <taxon>Entomophthoromycotina</taxon>
        <taxon>Entomophthoromycetes</taxon>
        <taxon>Entomophthorales</taxon>
        <taxon>Ancylistaceae</taxon>
        <taxon>Conidiobolus</taxon>
    </lineage>
</organism>
<sequence length="121" mass="14163">MKEQNPSLNRLSIKPEPKRRFDIKKILILSLVAYVIYYIIGMVTNQLFWEPNTDCAWIKDKKPSIICSKKCGQESLACRQSCFKEDQECYRKCYDNAYLPCYDTCYESTTSQIKKCETSTS</sequence>
<evidence type="ECO:0000313" key="2">
    <source>
        <dbReference type="EMBL" id="KXN65418.1"/>
    </source>
</evidence>
<name>A0A137NRQ1_CONC2</name>
<keyword evidence="1" id="KW-0472">Membrane</keyword>
<proteinExistence type="predicted"/>
<dbReference type="Proteomes" id="UP000070444">
    <property type="component" value="Unassembled WGS sequence"/>
</dbReference>
<feature type="transmembrane region" description="Helical" evidence="1">
    <location>
        <begin position="26"/>
        <end position="49"/>
    </location>
</feature>
<evidence type="ECO:0000256" key="1">
    <source>
        <dbReference type="SAM" id="Phobius"/>
    </source>
</evidence>